<comment type="caution">
    <text evidence="1">The sequence shown here is derived from an EMBL/GenBank/DDBJ whole genome shotgun (WGS) entry which is preliminary data.</text>
</comment>
<gene>
    <name evidence="1" type="ORF">PDJAM_G00215990</name>
</gene>
<dbReference type="Proteomes" id="UP000830395">
    <property type="component" value="Chromosome 5"/>
</dbReference>
<evidence type="ECO:0000313" key="1">
    <source>
        <dbReference type="EMBL" id="MCJ8732853.1"/>
    </source>
</evidence>
<dbReference type="EMBL" id="CM040979">
    <property type="protein sequence ID" value="MCJ8732853.1"/>
    <property type="molecule type" value="Genomic_DNA"/>
</dbReference>
<protein>
    <submittedName>
        <fullName evidence="1">Uncharacterized protein</fullName>
    </submittedName>
</protein>
<organism evidence="1 2">
    <name type="scientific">Pangasius djambal</name>
    <dbReference type="NCBI Taxonomy" id="1691987"/>
    <lineage>
        <taxon>Eukaryota</taxon>
        <taxon>Metazoa</taxon>
        <taxon>Chordata</taxon>
        <taxon>Craniata</taxon>
        <taxon>Vertebrata</taxon>
        <taxon>Euteleostomi</taxon>
        <taxon>Actinopterygii</taxon>
        <taxon>Neopterygii</taxon>
        <taxon>Teleostei</taxon>
        <taxon>Ostariophysi</taxon>
        <taxon>Siluriformes</taxon>
        <taxon>Pangasiidae</taxon>
        <taxon>Pangasius</taxon>
    </lineage>
</organism>
<proteinExistence type="predicted"/>
<accession>A0ACC5YAT4</accession>
<evidence type="ECO:0000313" key="2">
    <source>
        <dbReference type="Proteomes" id="UP000830395"/>
    </source>
</evidence>
<name>A0ACC5YAT4_9TELE</name>
<keyword evidence="2" id="KW-1185">Reference proteome</keyword>
<reference evidence="1" key="1">
    <citation type="submission" date="2020-02" db="EMBL/GenBank/DDBJ databases">
        <title>Genome sequencing of the panga catfish, Pangasius djambal.</title>
        <authorList>
            <person name="Wen M."/>
            <person name="Zahm M."/>
            <person name="Roques C."/>
            <person name="Cabau C."/>
            <person name="Klopp C."/>
            <person name="Donnadieu C."/>
            <person name="Jouanno E."/>
            <person name="Avarre J.-C."/>
            <person name="Campet M."/>
            <person name="Ha T."/>
            <person name="Dugue R."/>
            <person name="Lampietro C."/>
            <person name="Louis A."/>
            <person name="Herpin A."/>
            <person name="Echchiki A."/>
            <person name="Berthelot C."/>
            <person name="Parey E."/>
            <person name="Roest-Crollius H."/>
            <person name="Braasch I."/>
            <person name="Postlethwait J.H."/>
            <person name="Bobe J."/>
            <person name="Montfort J."/>
            <person name="Bouchez O."/>
            <person name="Begum T."/>
            <person name="Schartl M."/>
            <person name="Gustiano R."/>
            <person name="Guiguen Y."/>
        </authorList>
    </citation>
    <scope>NUCLEOTIDE SEQUENCE</scope>
    <source>
        <strain evidence="1">Pdj_M5554</strain>
    </source>
</reference>
<sequence length="105" mass="12198">MVLFYFLFGINQGSPQLVYVKPVENATYYQEYRCITEPEVENTKYSWRRQDWPGLPEGVKAEGDRLRFLRSGPDLNGVYICEVKNQKGTAVGSLLRHQKENHSEL</sequence>